<dbReference type="InterPro" id="IPR017441">
    <property type="entry name" value="Protein_kinase_ATP_BS"/>
</dbReference>
<evidence type="ECO:0000256" key="10">
    <source>
        <dbReference type="RuleBase" id="RU000304"/>
    </source>
</evidence>
<dbReference type="AlphaFoldDB" id="A0ABD1JDQ6"/>
<dbReference type="FunFam" id="1.10.510.10:FF:000490">
    <property type="entry name" value="Proto-oncogene serine/threonine-protein kinase mos"/>
    <property type="match status" value="1"/>
</dbReference>
<evidence type="ECO:0000256" key="3">
    <source>
        <dbReference type="ARBA" id="ARBA00022679"/>
    </source>
</evidence>
<dbReference type="PANTHER" id="PTHR44329">
    <property type="entry name" value="SERINE/THREONINE-PROTEIN KINASE TNNI3K-RELATED"/>
    <property type="match status" value="1"/>
</dbReference>
<dbReference type="CDD" id="cd13979">
    <property type="entry name" value="STKc_Mos"/>
    <property type="match status" value="1"/>
</dbReference>
<comment type="caution">
    <text evidence="12">The sequence shown here is derived from an EMBL/GenBank/DDBJ whole genome shotgun (WGS) entry which is preliminary data.</text>
</comment>
<dbReference type="PIRSF" id="PIRSF000654">
    <property type="entry name" value="Integrin-linked_kinase"/>
    <property type="match status" value="1"/>
</dbReference>
<comment type="catalytic activity">
    <reaction evidence="8">
        <text>L-seryl-[protein] + ATP = O-phospho-L-seryl-[protein] + ADP + H(+)</text>
        <dbReference type="Rhea" id="RHEA:17989"/>
        <dbReference type="Rhea" id="RHEA-COMP:9863"/>
        <dbReference type="Rhea" id="RHEA-COMP:11604"/>
        <dbReference type="ChEBI" id="CHEBI:15378"/>
        <dbReference type="ChEBI" id="CHEBI:29999"/>
        <dbReference type="ChEBI" id="CHEBI:30616"/>
        <dbReference type="ChEBI" id="CHEBI:83421"/>
        <dbReference type="ChEBI" id="CHEBI:456216"/>
        <dbReference type="EC" id="2.7.11.1"/>
    </reaction>
</comment>
<keyword evidence="3" id="KW-0808">Transferase</keyword>
<evidence type="ECO:0000256" key="8">
    <source>
        <dbReference type="ARBA" id="ARBA00048679"/>
    </source>
</evidence>
<dbReference type="PROSITE" id="PS00107">
    <property type="entry name" value="PROTEIN_KINASE_ATP"/>
    <property type="match status" value="1"/>
</dbReference>
<dbReference type="GO" id="GO:0005524">
    <property type="term" value="F:ATP binding"/>
    <property type="evidence" value="ECO:0007669"/>
    <property type="project" value="UniProtKB-UniRule"/>
</dbReference>
<comment type="similarity">
    <text evidence="10">Belongs to the protein kinase superfamily.</text>
</comment>
<comment type="catalytic activity">
    <reaction evidence="7">
        <text>L-threonyl-[protein] + ATP = O-phospho-L-threonyl-[protein] + ADP + H(+)</text>
        <dbReference type="Rhea" id="RHEA:46608"/>
        <dbReference type="Rhea" id="RHEA-COMP:11060"/>
        <dbReference type="Rhea" id="RHEA-COMP:11605"/>
        <dbReference type="ChEBI" id="CHEBI:15378"/>
        <dbReference type="ChEBI" id="CHEBI:30013"/>
        <dbReference type="ChEBI" id="CHEBI:30616"/>
        <dbReference type="ChEBI" id="CHEBI:61977"/>
        <dbReference type="ChEBI" id="CHEBI:456216"/>
        <dbReference type="EC" id="2.7.11.1"/>
    </reaction>
</comment>
<keyword evidence="6 9" id="KW-0067">ATP-binding</keyword>
<dbReference type="SMART" id="SM00220">
    <property type="entry name" value="S_TKc"/>
    <property type="match status" value="1"/>
</dbReference>
<protein>
    <recommendedName>
        <fullName evidence="1">non-specific serine/threonine protein kinase</fullName>
        <ecNumber evidence="1">2.7.11.1</ecNumber>
    </recommendedName>
</protein>
<dbReference type="Gene3D" id="1.10.510.10">
    <property type="entry name" value="Transferase(Phosphotransferase) domain 1"/>
    <property type="match status" value="1"/>
</dbReference>
<accession>A0ABD1JDQ6</accession>
<dbReference type="Proteomes" id="UP001591681">
    <property type="component" value="Unassembled WGS sequence"/>
</dbReference>
<evidence type="ECO:0000256" key="9">
    <source>
        <dbReference type="PROSITE-ProRule" id="PRU10141"/>
    </source>
</evidence>
<evidence type="ECO:0000256" key="2">
    <source>
        <dbReference type="ARBA" id="ARBA00022527"/>
    </source>
</evidence>
<dbReference type="Pfam" id="PF00069">
    <property type="entry name" value="Pkinase"/>
    <property type="match status" value="1"/>
</dbReference>
<dbReference type="InterPro" id="IPR000719">
    <property type="entry name" value="Prot_kinase_dom"/>
</dbReference>
<evidence type="ECO:0000313" key="13">
    <source>
        <dbReference type="Proteomes" id="UP001591681"/>
    </source>
</evidence>
<keyword evidence="4 9" id="KW-0547">Nucleotide-binding</keyword>
<keyword evidence="13" id="KW-1185">Reference proteome</keyword>
<dbReference type="EMBL" id="JBHFQA010000016">
    <property type="protein sequence ID" value="KAL2085301.1"/>
    <property type="molecule type" value="Genomic_DNA"/>
</dbReference>
<gene>
    <name evidence="12" type="ORF">ACEWY4_018621</name>
</gene>
<dbReference type="InterPro" id="IPR051681">
    <property type="entry name" value="Ser/Thr_Kinases-Pseudokinases"/>
</dbReference>
<sequence>MPSPIPVTRLLPRDFRPSVELGACSSPLFKNAGGSTLLVPTPTFRSKIASRLWASVIHWNELHCLEPLGSGGFGSVYKGQYFDETVAVKKVKRCTKNKLASRQSFWAELNAAHLRHKNLVRVIAATTNIPDNRDNADNIGTIIMELAGTRNLQQIIYGDVEPLVESRCLKFSIDIARGLQYLHAHSIGHLDVKPANVIVSDTGVCKLADFGCSLKLEQSGDLSPLTTHLGGTYTHRAPELLKGEDVTLKADVYSFAITLWQLIARELPYTGDRQQILYAVVAYNLRPPVNGDRFGKSTFGQTCKALLTRCWNASPNQRPTAEKLLAELNMMQSC</sequence>
<name>A0ABD1JDQ6_9TELE</name>
<evidence type="ECO:0000256" key="1">
    <source>
        <dbReference type="ARBA" id="ARBA00012513"/>
    </source>
</evidence>
<evidence type="ECO:0000256" key="5">
    <source>
        <dbReference type="ARBA" id="ARBA00022777"/>
    </source>
</evidence>
<dbReference type="InterPro" id="IPR008271">
    <property type="entry name" value="Ser/Thr_kinase_AS"/>
</dbReference>
<keyword evidence="2 10" id="KW-0723">Serine/threonine-protein kinase</keyword>
<feature type="domain" description="Protein kinase" evidence="11">
    <location>
        <begin position="62"/>
        <end position="330"/>
    </location>
</feature>
<dbReference type="SUPFAM" id="SSF56112">
    <property type="entry name" value="Protein kinase-like (PK-like)"/>
    <property type="match status" value="1"/>
</dbReference>
<evidence type="ECO:0000256" key="6">
    <source>
        <dbReference type="ARBA" id="ARBA00022840"/>
    </source>
</evidence>
<proteinExistence type="inferred from homology"/>
<dbReference type="EC" id="2.7.11.1" evidence="1"/>
<dbReference type="InterPro" id="IPR011009">
    <property type="entry name" value="Kinase-like_dom_sf"/>
</dbReference>
<reference evidence="12 13" key="1">
    <citation type="submission" date="2024-09" db="EMBL/GenBank/DDBJ databases">
        <title>A chromosome-level genome assembly of Gray's grenadier anchovy, Coilia grayii.</title>
        <authorList>
            <person name="Fu Z."/>
        </authorList>
    </citation>
    <scope>NUCLEOTIDE SEQUENCE [LARGE SCALE GENOMIC DNA]</scope>
    <source>
        <strain evidence="12">G4</strain>
        <tissue evidence="12">Muscle</tissue>
    </source>
</reference>
<organism evidence="12 13">
    <name type="scientific">Coilia grayii</name>
    <name type="common">Gray's grenadier anchovy</name>
    <dbReference type="NCBI Taxonomy" id="363190"/>
    <lineage>
        <taxon>Eukaryota</taxon>
        <taxon>Metazoa</taxon>
        <taxon>Chordata</taxon>
        <taxon>Craniata</taxon>
        <taxon>Vertebrata</taxon>
        <taxon>Euteleostomi</taxon>
        <taxon>Actinopterygii</taxon>
        <taxon>Neopterygii</taxon>
        <taxon>Teleostei</taxon>
        <taxon>Clupei</taxon>
        <taxon>Clupeiformes</taxon>
        <taxon>Clupeoidei</taxon>
        <taxon>Engraulidae</taxon>
        <taxon>Coilinae</taxon>
        <taxon>Coilia</taxon>
    </lineage>
</organism>
<dbReference type="GO" id="GO:0004674">
    <property type="term" value="F:protein serine/threonine kinase activity"/>
    <property type="evidence" value="ECO:0007669"/>
    <property type="project" value="UniProtKB-KW"/>
</dbReference>
<dbReference type="PANTHER" id="PTHR44329:SF285">
    <property type="entry name" value="V-MOS MOLONEY MURINE SARCOMA VIRAL ONCO HOMOLOG"/>
    <property type="match status" value="1"/>
</dbReference>
<evidence type="ECO:0000256" key="4">
    <source>
        <dbReference type="ARBA" id="ARBA00022741"/>
    </source>
</evidence>
<dbReference type="FunFam" id="3.30.200.20:FF:000316">
    <property type="entry name" value="Proto-oncogene serine/threonine-protein kinase mos"/>
    <property type="match status" value="1"/>
</dbReference>
<feature type="binding site" evidence="9">
    <location>
        <position position="90"/>
    </location>
    <ligand>
        <name>ATP</name>
        <dbReference type="ChEBI" id="CHEBI:30616"/>
    </ligand>
</feature>
<evidence type="ECO:0000313" key="12">
    <source>
        <dbReference type="EMBL" id="KAL2085301.1"/>
    </source>
</evidence>
<evidence type="ECO:0000256" key="7">
    <source>
        <dbReference type="ARBA" id="ARBA00047899"/>
    </source>
</evidence>
<evidence type="ECO:0000259" key="11">
    <source>
        <dbReference type="PROSITE" id="PS50011"/>
    </source>
</evidence>
<keyword evidence="5" id="KW-0418">Kinase</keyword>
<dbReference type="PROSITE" id="PS50011">
    <property type="entry name" value="PROTEIN_KINASE_DOM"/>
    <property type="match status" value="1"/>
</dbReference>
<dbReference type="PROSITE" id="PS00108">
    <property type="entry name" value="PROTEIN_KINASE_ST"/>
    <property type="match status" value="1"/>
</dbReference>
<dbReference type="Gene3D" id="3.30.200.20">
    <property type="entry name" value="Phosphorylase Kinase, domain 1"/>
    <property type="match status" value="1"/>
</dbReference>